<gene>
    <name evidence="1" type="ORF">B5D82_03840</name>
</gene>
<evidence type="ECO:0008006" key="3">
    <source>
        <dbReference type="Google" id="ProtNLM"/>
    </source>
</evidence>
<evidence type="ECO:0000313" key="1">
    <source>
        <dbReference type="EMBL" id="ASP46983.1"/>
    </source>
</evidence>
<dbReference type="KEGG" id="cber:B5D82_03840"/>
<evidence type="ECO:0000313" key="2">
    <source>
        <dbReference type="Proteomes" id="UP000202259"/>
    </source>
</evidence>
<name>A0A222G5W3_9GAMM</name>
<dbReference type="RefSeq" id="WP_081149377.1">
    <property type="nucleotide sequence ID" value="NZ_CP020465.1"/>
</dbReference>
<reference evidence="1 2" key="1">
    <citation type="submission" date="2017-08" db="EMBL/GenBank/DDBJ databases">
        <title>Complete genome of Colwellia sp. NB097-1, a psychrophile bacterium ioslated from Bering Sea.</title>
        <authorList>
            <person name="Chen X."/>
        </authorList>
    </citation>
    <scope>NUCLEOTIDE SEQUENCE [LARGE SCALE GENOMIC DNA]</scope>
    <source>
        <strain evidence="1 2">NB097-1</strain>
    </source>
</reference>
<dbReference type="Proteomes" id="UP000202259">
    <property type="component" value="Chromosome"/>
</dbReference>
<dbReference type="SUPFAM" id="SSF53850">
    <property type="entry name" value="Periplasmic binding protein-like II"/>
    <property type="match status" value="1"/>
</dbReference>
<organism evidence="1 2">
    <name type="scientific">Cognaticolwellia beringensis</name>
    <dbReference type="NCBI Taxonomy" id="1967665"/>
    <lineage>
        <taxon>Bacteria</taxon>
        <taxon>Pseudomonadati</taxon>
        <taxon>Pseudomonadota</taxon>
        <taxon>Gammaproteobacteria</taxon>
        <taxon>Alteromonadales</taxon>
        <taxon>Colwelliaceae</taxon>
        <taxon>Cognaticolwellia</taxon>
    </lineage>
</organism>
<dbReference type="OrthoDB" id="5416480at2"/>
<sequence>MKKKNNLWLLNTLLISFVVLPLFGLNNLQAKEYVIGVEDVSYYPLYDFSIEGVDRDSFTKELLSTFFRHQGYKYKFVALPVKRFDKWYVEETIDFKFPDNERWRSGESKKLKLTFSQPVLYLIAGTFVLKKNKNKPREAIKRLGTIFGFFPTLWYDRVDNNTIELVENSSSYSLVKHLLYDNIDAVNIERNVIDYNLKLLNKAQDAVVLNKHIQHQRYAFHFSTILHPKIIQEFDQFLNDHSQQIADLKNKYGIVETSATF</sequence>
<dbReference type="AlphaFoldDB" id="A0A222G5W3"/>
<protein>
    <recommendedName>
        <fullName evidence="3">Solute-binding protein family 3/N-terminal domain-containing protein</fullName>
    </recommendedName>
</protein>
<keyword evidence="2" id="KW-1185">Reference proteome</keyword>
<accession>A0A222G5W3</accession>
<dbReference type="EMBL" id="CP020465">
    <property type="protein sequence ID" value="ASP46983.1"/>
    <property type="molecule type" value="Genomic_DNA"/>
</dbReference>
<proteinExistence type="predicted"/>